<dbReference type="EMBL" id="WUAV01000003">
    <property type="protein sequence ID" value="KAF1763143.1"/>
    <property type="molecule type" value="Genomic_DNA"/>
</dbReference>
<dbReference type="CTD" id="9805735"/>
<proteinExistence type="predicted"/>
<dbReference type="RefSeq" id="XP_003099678.2">
    <property type="nucleotide sequence ID" value="XM_003099630.2"/>
</dbReference>
<feature type="region of interest" description="Disordered" evidence="1">
    <location>
        <begin position="488"/>
        <end position="510"/>
    </location>
</feature>
<dbReference type="Proteomes" id="UP000483820">
    <property type="component" value="Chromosome III"/>
</dbReference>
<dbReference type="KEGG" id="crq:GCK72_011409"/>
<dbReference type="AlphaFoldDB" id="A0A6A5H9P1"/>
<dbReference type="GeneID" id="9805735"/>
<gene>
    <name evidence="2" type="ORF">GCK72_011409</name>
</gene>
<accession>A0A6A5H9P1</accession>
<evidence type="ECO:0000313" key="2">
    <source>
        <dbReference type="EMBL" id="KAF1763143.1"/>
    </source>
</evidence>
<organism evidence="2 3">
    <name type="scientific">Caenorhabditis remanei</name>
    <name type="common">Caenorhabditis vulgaris</name>
    <dbReference type="NCBI Taxonomy" id="31234"/>
    <lineage>
        <taxon>Eukaryota</taxon>
        <taxon>Metazoa</taxon>
        <taxon>Ecdysozoa</taxon>
        <taxon>Nematoda</taxon>
        <taxon>Chromadorea</taxon>
        <taxon>Rhabditida</taxon>
        <taxon>Rhabditina</taxon>
        <taxon>Rhabditomorpha</taxon>
        <taxon>Rhabditoidea</taxon>
        <taxon>Rhabditidae</taxon>
        <taxon>Peloderinae</taxon>
        <taxon>Caenorhabditis</taxon>
    </lineage>
</organism>
<evidence type="ECO:0000313" key="3">
    <source>
        <dbReference type="Proteomes" id="UP000483820"/>
    </source>
</evidence>
<sequence>MKPNFNIDLLDGMLYTLHSLKFEPHIAHNHIAKMFGEEPLSLREVYEFWMRMEQKEMKLENGQLVKDAWLSPLVVLVLYPPKLQKPTKWAPRPTLTDVLDKIPPNVLVDQMDFGTRMACRNASYRFRQAIDHTRWYIDEISLLFNTEYVELETSDGFHLSYEFVDGGMIHRCQGRMKLIETRDVYENFRIIQPKLVKILDDPKLKIGTLRIDEYRNYSNHRLSGYLEPITRHFNVDHVEFIGHIGPQSFALLTKIQFLNIQTFCHHNVDPGQVPWQYSMQTAQLWRNMKELRISGCSGNLRPIVENWWNMEFVRFEWFNGGNGQSMHDDVMVLKENLLRNPNLNQFIIYTPDMPLSNFDALNTSLQTYNFIGSHNWTWAHFRYQGSPENMLSVMVATDFIWFKGPRFEVDRDEIVNGMMLDLQWAPVAPPEAPPEVVVAPENWGPQIVLPWHVAHVEDVVDPEDVADPEDVEEWSDAESEFPSEKEIYYHTNDSLDNKNPSEIYYDAQNQ</sequence>
<name>A0A6A5H9P1_CAERE</name>
<protein>
    <submittedName>
        <fullName evidence="2">Uncharacterized protein</fullName>
    </submittedName>
</protein>
<reference evidence="2 3" key="1">
    <citation type="submission" date="2019-12" db="EMBL/GenBank/DDBJ databases">
        <title>Chromosome-level assembly of the Caenorhabditis remanei genome.</title>
        <authorList>
            <person name="Teterina A.A."/>
            <person name="Willis J.H."/>
            <person name="Phillips P.C."/>
        </authorList>
    </citation>
    <scope>NUCLEOTIDE SEQUENCE [LARGE SCALE GENOMIC DNA]</scope>
    <source>
        <strain evidence="2 3">PX506</strain>
        <tissue evidence="2">Whole organism</tissue>
    </source>
</reference>
<comment type="caution">
    <text evidence="2">The sequence shown here is derived from an EMBL/GenBank/DDBJ whole genome shotgun (WGS) entry which is preliminary data.</text>
</comment>
<evidence type="ECO:0000256" key="1">
    <source>
        <dbReference type="SAM" id="MobiDB-lite"/>
    </source>
</evidence>